<feature type="compositionally biased region" description="Polar residues" evidence="6">
    <location>
        <begin position="11"/>
        <end position="25"/>
    </location>
</feature>
<feature type="domain" description="BHLH" evidence="7">
    <location>
        <begin position="27"/>
        <end position="84"/>
    </location>
</feature>
<dbReference type="InterPro" id="IPR036638">
    <property type="entry name" value="HLH_DNA-bd_sf"/>
</dbReference>
<evidence type="ECO:0000259" key="8">
    <source>
        <dbReference type="PROSITE" id="PS51054"/>
    </source>
</evidence>
<dbReference type="EMBL" id="LJIJ01000862">
    <property type="protein sequence ID" value="ODM94093.1"/>
    <property type="molecule type" value="Genomic_DNA"/>
</dbReference>
<dbReference type="SUPFAM" id="SSF158457">
    <property type="entry name" value="Orange domain-like"/>
    <property type="match status" value="1"/>
</dbReference>
<feature type="compositionally biased region" description="Low complexity" evidence="6">
    <location>
        <begin position="191"/>
        <end position="200"/>
    </location>
</feature>
<proteinExistence type="predicted"/>
<organism evidence="9 10">
    <name type="scientific">Orchesella cincta</name>
    <name type="common">Springtail</name>
    <name type="synonym">Podura cincta</name>
    <dbReference type="NCBI Taxonomy" id="48709"/>
    <lineage>
        <taxon>Eukaryota</taxon>
        <taxon>Metazoa</taxon>
        <taxon>Ecdysozoa</taxon>
        <taxon>Arthropoda</taxon>
        <taxon>Hexapoda</taxon>
        <taxon>Collembola</taxon>
        <taxon>Entomobryomorpha</taxon>
        <taxon>Entomobryoidea</taxon>
        <taxon>Orchesellidae</taxon>
        <taxon>Orchesellinae</taxon>
        <taxon>Orchesella</taxon>
    </lineage>
</organism>
<dbReference type="OMA" id="NEPIWRP"/>
<keyword evidence="5" id="KW-0539">Nucleus</keyword>
<keyword evidence="3" id="KW-0238">DNA-binding</keyword>
<evidence type="ECO:0000256" key="3">
    <source>
        <dbReference type="ARBA" id="ARBA00023125"/>
    </source>
</evidence>
<dbReference type="GO" id="GO:0006355">
    <property type="term" value="P:regulation of DNA-templated transcription"/>
    <property type="evidence" value="ECO:0007669"/>
    <property type="project" value="InterPro"/>
</dbReference>
<dbReference type="Pfam" id="PF07527">
    <property type="entry name" value="Hairy_orange"/>
    <property type="match status" value="1"/>
</dbReference>
<dbReference type="GO" id="GO:0046983">
    <property type="term" value="F:protein dimerization activity"/>
    <property type="evidence" value="ECO:0007669"/>
    <property type="project" value="InterPro"/>
</dbReference>
<gene>
    <name evidence="9" type="ORF">Ocin01_12585</name>
</gene>
<evidence type="ECO:0000256" key="4">
    <source>
        <dbReference type="ARBA" id="ARBA00023163"/>
    </source>
</evidence>
<dbReference type="Pfam" id="PF00010">
    <property type="entry name" value="HLH"/>
    <property type="match status" value="1"/>
</dbReference>
<dbReference type="OrthoDB" id="6085656at2759"/>
<dbReference type="FunFam" id="4.10.280.10:FF:000009">
    <property type="entry name" value="Transcription factor HES-1"/>
    <property type="match status" value="1"/>
</dbReference>
<evidence type="ECO:0000256" key="5">
    <source>
        <dbReference type="ARBA" id="ARBA00023242"/>
    </source>
</evidence>
<reference evidence="9 10" key="1">
    <citation type="journal article" date="2016" name="Genome Biol. Evol.">
        <title>Gene Family Evolution Reflects Adaptation to Soil Environmental Stressors in the Genome of the Collembolan Orchesella cincta.</title>
        <authorList>
            <person name="Faddeeva-Vakhrusheva A."/>
            <person name="Derks M.F."/>
            <person name="Anvar S.Y."/>
            <person name="Agamennone V."/>
            <person name="Suring W."/>
            <person name="Smit S."/>
            <person name="van Straalen N.M."/>
            <person name="Roelofs D."/>
        </authorList>
    </citation>
    <scope>NUCLEOTIDE SEQUENCE [LARGE SCALE GENOMIC DNA]</scope>
    <source>
        <tissue evidence="9">Mixed pool</tissue>
    </source>
</reference>
<feature type="compositionally biased region" description="Low complexity" evidence="6">
    <location>
        <begin position="160"/>
        <end position="170"/>
    </location>
</feature>
<evidence type="ECO:0000313" key="10">
    <source>
        <dbReference type="Proteomes" id="UP000094527"/>
    </source>
</evidence>
<evidence type="ECO:0000256" key="2">
    <source>
        <dbReference type="ARBA" id="ARBA00023015"/>
    </source>
</evidence>
<keyword evidence="4" id="KW-0804">Transcription</keyword>
<keyword evidence="2" id="KW-0805">Transcription regulation</keyword>
<evidence type="ECO:0000256" key="1">
    <source>
        <dbReference type="ARBA" id="ARBA00004123"/>
    </source>
</evidence>
<dbReference type="AlphaFoldDB" id="A0A1D2MM66"/>
<dbReference type="Gene3D" id="4.10.280.10">
    <property type="entry name" value="Helix-loop-helix DNA-binding domain"/>
    <property type="match status" value="1"/>
</dbReference>
<dbReference type="STRING" id="48709.A0A1D2MM66"/>
<feature type="region of interest" description="Disordered" evidence="6">
    <location>
        <begin position="1"/>
        <end position="25"/>
    </location>
</feature>
<keyword evidence="10" id="KW-1185">Reference proteome</keyword>
<dbReference type="GO" id="GO:1990837">
    <property type="term" value="F:sequence-specific double-stranded DNA binding"/>
    <property type="evidence" value="ECO:0007669"/>
    <property type="project" value="UniProtKB-ARBA"/>
</dbReference>
<dbReference type="Gene3D" id="6.10.250.980">
    <property type="match status" value="1"/>
</dbReference>
<evidence type="ECO:0000259" key="7">
    <source>
        <dbReference type="PROSITE" id="PS50888"/>
    </source>
</evidence>
<dbReference type="CDD" id="cd19741">
    <property type="entry name" value="bHLH-O_ESMB_like"/>
    <property type="match status" value="1"/>
</dbReference>
<dbReference type="PROSITE" id="PS50888">
    <property type="entry name" value="BHLH"/>
    <property type="match status" value="1"/>
</dbReference>
<accession>A0A1D2MM66</accession>
<dbReference type="SMART" id="SM00353">
    <property type="entry name" value="HLH"/>
    <property type="match status" value="1"/>
</dbReference>
<dbReference type="GO" id="GO:0005634">
    <property type="term" value="C:nucleus"/>
    <property type="evidence" value="ECO:0007669"/>
    <property type="project" value="UniProtKB-SubCell"/>
</dbReference>
<dbReference type="InterPro" id="IPR050370">
    <property type="entry name" value="HES_HEY"/>
</dbReference>
<feature type="region of interest" description="Disordered" evidence="6">
    <location>
        <begin position="144"/>
        <end position="213"/>
    </location>
</feature>
<dbReference type="PANTHER" id="PTHR10985">
    <property type="entry name" value="BASIC HELIX-LOOP-HELIX TRANSCRIPTION FACTOR, HES-RELATED"/>
    <property type="match status" value="1"/>
</dbReference>
<protein>
    <submittedName>
        <fullName evidence="9">Enhancer of split mbeta protein</fullName>
    </submittedName>
</protein>
<evidence type="ECO:0000313" key="9">
    <source>
        <dbReference type="EMBL" id="ODM94093.1"/>
    </source>
</evidence>
<comment type="subcellular location">
    <subcellularLocation>
        <location evidence="1">Nucleus</location>
    </subcellularLocation>
</comment>
<dbReference type="InterPro" id="IPR011598">
    <property type="entry name" value="bHLH_dom"/>
</dbReference>
<dbReference type="SUPFAM" id="SSF47459">
    <property type="entry name" value="HLH, helix-loop-helix DNA-binding domain"/>
    <property type="match status" value="1"/>
</dbReference>
<dbReference type="InterPro" id="IPR003650">
    <property type="entry name" value="Orange_dom"/>
</dbReference>
<sequence>MAPLTDISRALGQQQSSAEPISRTMQYRKVTKPLLERQRRARINRCLDELKEILVSGLQNDGENVARLEKADILELTVRHMTKLQQQHNKMVRSQASLGHDDKFRAGFAHCAQEVSRVLATTPKIDVQLGSSIMVHLGHTLNKMANPSPAPVSPGMTRPSSSCSNASNQSGDYRPYTPPASPTESQLPQMSPLSLTVSSSPPSPTGSCVWRPW</sequence>
<dbReference type="SMART" id="SM00511">
    <property type="entry name" value="ORANGE"/>
    <property type="match status" value="1"/>
</dbReference>
<dbReference type="Proteomes" id="UP000094527">
    <property type="component" value="Unassembled WGS sequence"/>
</dbReference>
<feature type="domain" description="Orange" evidence="8">
    <location>
        <begin position="104"/>
        <end position="137"/>
    </location>
</feature>
<comment type="caution">
    <text evidence="9">The sequence shown here is derived from an EMBL/GenBank/DDBJ whole genome shotgun (WGS) entry which is preliminary data.</text>
</comment>
<dbReference type="PROSITE" id="PS51054">
    <property type="entry name" value="ORANGE"/>
    <property type="match status" value="1"/>
</dbReference>
<evidence type="ECO:0000256" key="6">
    <source>
        <dbReference type="SAM" id="MobiDB-lite"/>
    </source>
</evidence>
<name>A0A1D2MM66_ORCCI</name>